<dbReference type="EMBL" id="JACMSC010000008">
    <property type="protein sequence ID" value="KAG6510233.1"/>
    <property type="molecule type" value="Genomic_DNA"/>
</dbReference>
<evidence type="ECO:0000313" key="5">
    <source>
        <dbReference type="EMBL" id="KAG6510233.1"/>
    </source>
</evidence>
<proteinExistence type="inferred from homology"/>
<gene>
    <name evidence="5" type="ORF">ZIOFF_028242</name>
</gene>
<reference evidence="5 6" key="1">
    <citation type="submission" date="2020-08" db="EMBL/GenBank/DDBJ databases">
        <title>Plant Genome Project.</title>
        <authorList>
            <person name="Zhang R.-G."/>
        </authorList>
    </citation>
    <scope>NUCLEOTIDE SEQUENCE [LARGE SCALE GENOMIC DNA]</scope>
    <source>
        <tissue evidence="5">Rhizome</tissue>
    </source>
</reference>
<comment type="caution">
    <text evidence="5">The sequence shown here is derived from an EMBL/GenBank/DDBJ whole genome shotgun (WGS) entry which is preliminary data.</text>
</comment>
<feature type="region of interest" description="Disordered" evidence="3">
    <location>
        <begin position="701"/>
        <end position="721"/>
    </location>
</feature>
<protein>
    <recommendedName>
        <fullName evidence="7">T-complex protein 11</fullName>
    </recommendedName>
</protein>
<keyword evidence="4" id="KW-1133">Transmembrane helix</keyword>
<evidence type="ECO:0000256" key="1">
    <source>
        <dbReference type="ARBA" id="ARBA00010954"/>
    </source>
</evidence>
<dbReference type="InterPro" id="IPR008862">
    <property type="entry name" value="Tcp11"/>
</dbReference>
<dbReference type="Pfam" id="PF05794">
    <property type="entry name" value="Tcp11"/>
    <property type="match status" value="1"/>
</dbReference>
<dbReference type="GO" id="GO:0007165">
    <property type="term" value="P:signal transduction"/>
    <property type="evidence" value="ECO:0007669"/>
    <property type="project" value="TreeGrafter"/>
</dbReference>
<keyword evidence="6" id="KW-1185">Reference proteome</keyword>
<comment type="similarity">
    <text evidence="1">Belongs to the TCP11 family.</text>
</comment>
<accession>A0A8J5GRR4</accession>
<keyword evidence="4" id="KW-0472">Membrane</keyword>
<feature type="transmembrane region" description="Helical" evidence="4">
    <location>
        <begin position="69"/>
        <end position="102"/>
    </location>
</feature>
<dbReference type="AlphaFoldDB" id="A0A8J5GRR4"/>
<feature type="region of interest" description="Disordered" evidence="3">
    <location>
        <begin position="426"/>
        <end position="451"/>
    </location>
</feature>
<keyword evidence="2" id="KW-0175">Coiled coil</keyword>
<evidence type="ECO:0000256" key="2">
    <source>
        <dbReference type="SAM" id="Coils"/>
    </source>
</evidence>
<dbReference type="Proteomes" id="UP000734854">
    <property type="component" value="Unassembled WGS sequence"/>
</dbReference>
<evidence type="ECO:0000256" key="3">
    <source>
        <dbReference type="SAM" id="MobiDB-lite"/>
    </source>
</evidence>
<dbReference type="PANTHER" id="PTHR12832">
    <property type="entry name" value="TESTIS-SPECIFIC PROTEIN PBS13 T-COMPLEX 11"/>
    <property type="match status" value="1"/>
</dbReference>
<name>A0A8J5GRR4_ZINOF</name>
<feature type="coiled-coil region" evidence="2">
    <location>
        <begin position="285"/>
        <end position="312"/>
    </location>
</feature>
<evidence type="ECO:0008006" key="7">
    <source>
        <dbReference type="Google" id="ProtNLM"/>
    </source>
</evidence>
<organism evidence="5 6">
    <name type="scientific">Zingiber officinale</name>
    <name type="common">Ginger</name>
    <name type="synonym">Amomum zingiber</name>
    <dbReference type="NCBI Taxonomy" id="94328"/>
    <lineage>
        <taxon>Eukaryota</taxon>
        <taxon>Viridiplantae</taxon>
        <taxon>Streptophyta</taxon>
        <taxon>Embryophyta</taxon>
        <taxon>Tracheophyta</taxon>
        <taxon>Spermatophyta</taxon>
        <taxon>Magnoliopsida</taxon>
        <taxon>Liliopsida</taxon>
        <taxon>Zingiberales</taxon>
        <taxon>Zingiberaceae</taxon>
        <taxon>Zingiber</taxon>
    </lineage>
</organism>
<evidence type="ECO:0000313" key="6">
    <source>
        <dbReference type="Proteomes" id="UP000734854"/>
    </source>
</evidence>
<keyword evidence="4" id="KW-0812">Transmembrane</keyword>
<evidence type="ECO:0000256" key="4">
    <source>
        <dbReference type="SAM" id="Phobius"/>
    </source>
</evidence>
<feature type="compositionally biased region" description="Basic and acidic residues" evidence="3">
    <location>
        <begin position="440"/>
        <end position="451"/>
    </location>
</feature>
<sequence length="1213" mass="136500">MDSGAAVESQEAAMPAAVALDFTDGEVYPSTSRIPRRIQRRFRHSRSGGRTSMEDIEAKLRDAEIRRKVFIFVRFLLVIYVSFIYVRILVTVGLLWFLVFLVHMAKQSATPYQFHDWLSTKARPKPRSPSWSSQDENPGQRLEAKLVAAEQKRLSLLAKAQMRLARLDELRQAAKSDVKMRFEKEREELGTRVESRVQQAEENRRRLLKAHSQRKAAIRERIARSVSQRIIGENRYKECVRSAIFQKRAAAEKKRMGLLEAEKRRAHARVVQARKVAKIVHHRRETERKRMKEQLENKLQKLAARRQRAEYLKQRGSPHSSARVNLTRHGEFLSKKLARCWRRFVRSRRTTLALVKAYDALKLNEKSISVMPFEQVALLIESSTTLQTAKALLDRLESRFSLLLSSGPSSIENIDHLLKRLASPNRKIPSSRVSKQRGAARRESVKGPKSERNMSRYPVRVVLCAYMILGHPNAVFSGQGEREVVLRQSAINFIREFELLVNIILYGPNSAHSLTPSAPVTMSLEHLEETSSNLPTEQNFRCQLRSFDSAWCSYLYRFVVWKAKDARSLEEDLIRAACQMELSMMQTCRMTAARKTSDLSHDMMAIQRQVIEDQKLIREKVLHLSGNAGLERMESSLSDMRTKFFEAKENGSPLANPVVHISSPLVPDPAIQLDSVPNNQNVEASRRSNNVVRSLFGVSSSAQPKIGSEDPHTDVQSSSVRGMHLPTENVLLVNEIMHWNLKQLSGDFDMVKAEELSIKVKETMEKAFWDEILDSLQGVKPDYSRLISLLKEVRDELCDLAPQKWKADILNTIDLDILSQVLEPGAPDTDYLGNILEYVLAMLQKLSAPANEDSMKKDHQILLNRLAGIAESNDKQSKSFIVAAVEGLRFILEQIQTLKKEVSFARIKLLEPIIKGSGGLEYLQNAFTDRFGSPNADSNTIPLTRQWLYSTSNSSTEEWTEHIDVCTALSASHGLPTAALRTGGAGFAALARQDDSLTNSGDDELLPECSGEKVDKLLRLGLVKLASVVEGVTMETVPETLNLNVSRLRSVQSQFQQIIVTATSILVLRQFLLTEGSVTLAELESIITNTGRELSEFLKTSSDVSIQTITEMLMSACSSRNHESSKEMVARMLTKSLQNGDTVFEKVSKSVYLALRGVVLGGNGEVGRKLADVALRRIGAAALVDQIVGTGSILIMMAIVTNRVHGPWYRVMV</sequence>
<dbReference type="PANTHER" id="PTHR12832:SF11">
    <property type="entry name" value="LD23868P"/>
    <property type="match status" value="1"/>
</dbReference>